<keyword evidence="2" id="KW-1185">Reference proteome</keyword>
<gene>
    <name evidence="1" type="ORF">ISN45_At03g039140</name>
</gene>
<name>A0A8T2EY00_9BRAS</name>
<dbReference type="EMBL" id="JAEFBK010000003">
    <property type="protein sequence ID" value="KAG7627584.1"/>
    <property type="molecule type" value="Genomic_DNA"/>
</dbReference>
<protein>
    <submittedName>
        <fullName evidence="1">Uncharacterized protein</fullName>
    </submittedName>
</protein>
<comment type="caution">
    <text evidence="1">The sequence shown here is derived from an EMBL/GenBank/DDBJ whole genome shotgun (WGS) entry which is preliminary data.</text>
</comment>
<dbReference type="AlphaFoldDB" id="A0A8T2EY00"/>
<organism evidence="1 2">
    <name type="scientific">Arabidopsis thaliana x Arabidopsis arenosa</name>
    <dbReference type="NCBI Taxonomy" id="1240361"/>
    <lineage>
        <taxon>Eukaryota</taxon>
        <taxon>Viridiplantae</taxon>
        <taxon>Streptophyta</taxon>
        <taxon>Embryophyta</taxon>
        <taxon>Tracheophyta</taxon>
        <taxon>Spermatophyta</taxon>
        <taxon>Magnoliopsida</taxon>
        <taxon>eudicotyledons</taxon>
        <taxon>Gunneridae</taxon>
        <taxon>Pentapetalae</taxon>
        <taxon>rosids</taxon>
        <taxon>malvids</taxon>
        <taxon>Brassicales</taxon>
        <taxon>Brassicaceae</taxon>
        <taxon>Camelineae</taxon>
        <taxon>Arabidopsis</taxon>
    </lineage>
</organism>
<proteinExistence type="predicted"/>
<reference evidence="1 2" key="1">
    <citation type="submission" date="2020-12" db="EMBL/GenBank/DDBJ databases">
        <title>Concerted genomic and epigenomic changes stabilize Arabidopsis allopolyploids.</title>
        <authorList>
            <person name="Chen Z."/>
        </authorList>
    </citation>
    <scope>NUCLEOTIDE SEQUENCE [LARGE SCALE GENOMIC DNA]</scope>
    <source>
        <strain evidence="1">Allo738</strain>
        <tissue evidence="1">Leaf</tissue>
    </source>
</reference>
<evidence type="ECO:0000313" key="2">
    <source>
        <dbReference type="Proteomes" id="UP000694240"/>
    </source>
</evidence>
<sequence>AFCSYVGSRSSYDDQLNRIKCIRTKLNRPYRLDEDHMLKIRILLCGFLESMFKKSFD</sequence>
<evidence type="ECO:0000313" key="1">
    <source>
        <dbReference type="EMBL" id="KAG7627584.1"/>
    </source>
</evidence>
<feature type="non-terminal residue" evidence="1">
    <location>
        <position position="1"/>
    </location>
</feature>
<accession>A0A8T2EY00</accession>
<dbReference type="Proteomes" id="UP000694240">
    <property type="component" value="Chromosome 3"/>
</dbReference>
<feature type="non-terminal residue" evidence="1">
    <location>
        <position position="57"/>
    </location>
</feature>